<reference evidence="2 3" key="1">
    <citation type="submission" date="2017-03" db="EMBL/GenBank/DDBJ databases">
        <title>WGS assembly of Porphyra umbilicalis.</title>
        <authorList>
            <person name="Brawley S.H."/>
            <person name="Blouin N.A."/>
            <person name="Ficko-Blean E."/>
            <person name="Wheeler G.L."/>
            <person name="Lohr M."/>
            <person name="Goodson H.V."/>
            <person name="Jenkins J.W."/>
            <person name="Blaby-Haas C.E."/>
            <person name="Helliwell K.E."/>
            <person name="Chan C."/>
            <person name="Marriage T."/>
            <person name="Bhattacharya D."/>
            <person name="Klein A.S."/>
            <person name="Badis Y."/>
            <person name="Brodie J."/>
            <person name="Cao Y."/>
            <person name="Collen J."/>
            <person name="Dittami S.M."/>
            <person name="Gachon C.M."/>
            <person name="Green B.R."/>
            <person name="Karpowicz S."/>
            <person name="Kim J.W."/>
            <person name="Kudahl U."/>
            <person name="Lin S."/>
            <person name="Michel G."/>
            <person name="Mittag M."/>
            <person name="Olson B.J."/>
            <person name="Pangilinan J."/>
            <person name="Peng Y."/>
            <person name="Qiu H."/>
            <person name="Shu S."/>
            <person name="Singer J.T."/>
            <person name="Smith A.G."/>
            <person name="Sprecher B.N."/>
            <person name="Wagner V."/>
            <person name="Wang W."/>
            <person name="Wang Z.-Y."/>
            <person name="Yan J."/>
            <person name="Yarish C."/>
            <person name="Zoeuner-Riek S."/>
            <person name="Zhuang Y."/>
            <person name="Zou Y."/>
            <person name="Lindquist E.A."/>
            <person name="Grimwood J."/>
            <person name="Barry K."/>
            <person name="Rokhsar D.S."/>
            <person name="Schmutz J."/>
            <person name="Stiller J.W."/>
            <person name="Grossman A.R."/>
            <person name="Prochnik S.E."/>
        </authorList>
    </citation>
    <scope>NUCLEOTIDE SEQUENCE [LARGE SCALE GENOMIC DNA]</scope>
    <source>
        <strain evidence="2">4086291</strain>
    </source>
</reference>
<feature type="region of interest" description="Disordered" evidence="1">
    <location>
        <begin position="397"/>
        <end position="460"/>
    </location>
</feature>
<protein>
    <submittedName>
        <fullName evidence="2">Uncharacterized protein</fullName>
    </submittedName>
</protein>
<name>A0A1X6NS20_PORUM</name>
<gene>
    <name evidence="2" type="ORF">BU14_0537s0018</name>
</gene>
<dbReference type="AlphaFoldDB" id="A0A1X6NS20"/>
<keyword evidence="3" id="KW-1185">Reference proteome</keyword>
<accession>A0A1X6NS20</accession>
<feature type="compositionally biased region" description="Low complexity" evidence="1">
    <location>
        <begin position="16"/>
        <end position="27"/>
    </location>
</feature>
<proteinExistence type="predicted"/>
<feature type="compositionally biased region" description="Gly residues" evidence="1">
    <location>
        <begin position="400"/>
        <end position="416"/>
    </location>
</feature>
<feature type="region of interest" description="Disordered" evidence="1">
    <location>
        <begin position="316"/>
        <end position="338"/>
    </location>
</feature>
<sequence>MERGTVEEAEERSSVRSDSSSGSGSARSVRHTADHDDAAVPVAPDAVATVRRRRSRSRDRGTGAVPATTGAEPARLSATRPSRRRDAGDDRPRRDGRGRSTWTAADAMATSLPRSLGGGGRPTSPSEAHLPSVETVHGRLLQIAAARGYTPGPAGFSSLLGFLEGAAVSRTAARASSADPHGDAVHQLERAKHAYDSLTAAAVLHERKVGVLEARIAGIDRQDASTAARRADTEARLAELGRTKAGLATKARELDAHEAAAGARQQAIAVHRAKWETARTDASSRSDVGRRRVAAVEEANGRLRVELATLRAQAEEWAAREGGRGVPPRQGRRADATYAAPPPPAYEAHAAYPTYPPPPAAAAPSTAGMAYALPPPPAGLLDYHAHADAARAGAARAGAADGGGHGCDGRDSGGGVLPPARAHAAGGDPSGGGGGYDTVPAAGRTHPPPGGHAGADSGVRYVYDPPAGGYDGGAGAGGRVPRAGDVGPPPSAQLMGGGGGDYRRVADRRPVAADGGRDGSGGGAARHAAPVDGGHYDPALSVPPPRARAPAYAAAAEADGQ</sequence>
<organism evidence="2 3">
    <name type="scientific">Porphyra umbilicalis</name>
    <name type="common">Purple laver</name>
    <name type="synonym">Red alga</name>
    <dbReference type="NCBI Taxonomy" id="2786"/>
    <lineage>
        <taxon>Eukaryota</taxon>
        <taxon>Rhodophyta</taxon>
        <taxon>Bangiophyceae</taxon>
        <taxon>Bangiales</taxon>
        <taxon>Bangiaceae</taxon>
        <taxon>Porphyra</taxon>
    </lineage>
</organism>
<feature type="compositionally biased region" description="Low complexity" evidence="1">
    <location>
        <begin position="39"/>
        <end position="49"/>
    </location>
</feature>
<feature type="compositionally biased region" description="Basic and acidic residues" evidence="1">
    <location>
        <begin position="501"/>
        <end position="517"/>
    </location>
</feature>
<feature type="compositionally biased region" description="Basic and acidic residues" evidence="1">
    <location>
        <begin position="1"/>
        <end position="15"/>
    </location>
</feature>
<feature type="compositionally biased region" description="Basic and acidic residues" evidence="1">
    <location>
        <begin position="84"/>
        <end position="98"/>
    </location>
</feature>
<dbReference type="Proteomes" id="UP000218209">
    <property type="component" value="Unassembled WGS sequence"/>
</dbReference>
<dbReference type="EMBL" id="KV919137">
    <property type="protein sequence ID" value="OSX71411.1"/>
    <property type="molecule type" value="Genomic_DNA"/>
</dbReference>
<feature type="compositionally biased region" description="Low complexity" evidence="1">
    <location>
        <begin position="548"/>
        <end position="561"/>
    </location>
</feature>
<evidence type="ECO:0000256" key="1">
    <source>
        <dbReference type="SAM" id="MobiDB-lite"/>
    </source>
</evidence>
<feature type="region of interest" description="Disordered" evidence="1">
    <location>
        <begin position="472"/>
        <end position="561"/>
    </location>
</feature>
<evidence type="ECO:0000313" key="2">
    <source>
        <dbReference type="EMBL" id="OSX71411.1"/>
    </source>
</evidence>
<feature type="region of interest" description="Disordered" evidence="1">
    <location>
        <begin position="1"/>
        <end position="130"/>
    </location>
</feature>
<evidence type="ECO:0000313" key="3">
    <source>
        <dbReference type="Proteomes" id="UP000218209"/>
    </source>
</evidence>